<evidence type="ECO:0000313" key="10">
    <source>
        <dbReference type="Proteomes" id="UP000006671"/>
    </source>
</evidence>
<comment type="caution">
    <text evidence="8">Lacks conserved residue(s) required for the propagation of feature annotation.</text>
</comment>
<gene>
    <name evidence="9" type="ORF">NAEGRDRAFT_70642</name>
</gene>
<dbReference type="Proteomes" id="UP000006671">
    <property type="component" value="Unassembled WGS sequence"/>
</dbReference>
<dbReference type="PANTHER" id="PTHR22760:SF4">
    <property type="entry name" value="GPI MANNOSYLTRANSFERASE 3"/>
    <property type="match status" value="1"/>
</dbReference>
<feature type="transmembrane region" description="Helical" evidence="8">
    <location>
        <begin position="116"/>
        <end position="133"/>
    </location>
</feature>
<keyword evidence="5 8" id="KW-0256">Endoplasmic reticulum</keyword>
<dbReference type="RefSeq" id="XP_002674306.1">
    <property type="nucleotide sequence ID" value="XM_002674260.1"/>
</dbReference>
<proteinExistence type="inferred from homology"/>
<keyword evidence="4 8" id="KW-0812">Transmembrane</keyword>
<dbReference type="EMBL" id="GG738885">
    <property type="protein sequence ID" value="EFC41562.1"/>
    <property type="molecule type" value="Genomic_DNA"/>
</dbReference>
<dbReference type="OMA" id="RTCESDA"/>
<evidence type="ECO:0000256" key="4">
    <source>
        <dbReference type="ARBA" id="ARBA00022692"/>
    </source>
</evidence>
<keyword evidence="10" id="KW-1185">Reference proteome</keyword>
<evidence type="ECO:0000256" key="6">
    <source>
        <dbReference type="ARBA" id="ARBA00022989"/>
    </source>
</evidence>
<dbReference type="InterPro" id="IPR005599">
    <property type="entry name" value="GPI_mannosylTrfase"/>
</dbReference>
<dbReference type="Pfam" id="PF03901">
    <property type="entry name" value="Glyco_transf_22"/>
    <property type="match status" value="1"/>
</dbReference>
<comment type="subcellular location">
    <subcellularLocation>
        <location evidence="1 8">Endoplasmic reticulum membrane</location>
        <topology evidence="1 8">Multi-pass membrane protein</topology>
    </subcellularLocation>
</comment>
<name>D2VNW5_NAEGR</name>
<dbReference type="GO" id="GO:0005789">
    <property type="term" value="C:endoplasmic reticulum membrane"/>
    <property type="evidence" value="ECO:0007669"/>
    <property type="project" value="UniProtKB-SubCell"/>
</dbReference>
<dbReference type="GeneID" id="8851169"/>
<dbReference type="EC" id="2.4.1.-" evidence="8"/>
<keyword evidence="6 8" id="KW-1133">Transmembrane helix</keyword>
<evidence type="ECO:0000256" key="3">
    <source>
        <dbReference type="ARBA" id="ARBA00022679"/>
    </source>
</evidence>
<evidence type="ECO:0000256" key="8">
    <source>
        <dbReference type="RuleBase" id="RU363075"/>
    </source>
</evidence>
<keyword evidence="3" id="KW-0808">Transferase</keyword>
<dbReference type="KEGG" id="ngr:NAEGRDRAFT_70642"/>
<evidence type="ECO:0000313" key="9">
    <source>
        <dbReference type="EMBL" id="EFC41562.1"/>
    </source>
</evidence>
<sequence length="284" mass="33783">MYGQFTIVILNFLKFNIVENLAHLYGTQPWHWYFTQGFPVMLLTHFPLYVWINFVNREYSRKYWKLNCVILLPVLVYSLQAHKEFRFIYPILPLCFISIGDFIHNKVHITDRGYRLLLVIMTIVQLGAVFYLGRIHQSAPIKVVNHLRSESQQFFKQQLPVTGQEKDMVVHLLMPCHHLPGHAFLFEGRQSTRHIKLFHLDCSPFDGDDSQADRFYNNPLEFVQKVSKTHKEAHYVVMYDHHSVQSVAEFLIQQHNFTLHQRFFHMHLTHDSRIGRQIIILKKN</sequence>
<evidence type="ECO:0000256" key="1">
    <source>
        <dbReference type="ARBA" id="ARBA00004477"/>
    </source>
</evidence>
<dbReference type="GO" id="GO:0006506">
    <property type="term" value="P:GPI anchor biosynthetic process"/>
    <property type="evidence" value="ECO:0007669"/>
    <property type="project" value="TreeGrafter"/>
</dbReference>
<organism evidence="10">
    <name type="scientific">Naegleria gruberi</name>
    <name type="common">Amoeba</name>
    <dbReference type="NCBI Taxonomy" id="5762"/>
    <lineage>
        <taxon>Eukaryota</taxon>
        <taxon>Discoba</taxon>
        <taxon>Heterolobosea</taxon>
        <taxon>Tetramitia</taxon>
        <taxon>Eutetramitia</taxon>
        <taxon>Vahlkampfiidae</taxon>
        <taxon>Naegleria</taxon>
    </lineage>
</organism>
<protein>
    <recommendedName>
        <fullName evidence="8">Mannosyltransferase</fullName>
        <ecNumber evidence="8">2.4.1.-</ecNumber>
    </recommendedName>
</protein>
<dbReference type="AlphaFoldDB" id="D2VNW5"/>
<evidence type="ECO:0000256" key="7">
    <source>
        <dbReference type="ARBA" id="ARBA00023136"/>
    </source>
</evidence>
<dbReference type="InParanoid" id="D2VNW5"/>
<keyword evidence="7 8" id="KW-0472">Membrane</keyword>
<accession>D2VNW5</accession>
<dbReference type="PANTHER" id="PTHR22760">
    <property type="entry name" value="GLYCOSYLTRANSFERASE"/>
    <property type="match status" value="1"/>
</dbReference>
<evidence type="ECO:0000256" key="2">
    <source>
        <dbReference type="ARBA" id="ARBA00022676"/>
    </source>
</evidence>
<dbReference type="OrthoDB" id="416834at2759"/>
<dbReference type="GO" id="GO:0000026">
    <property type="term" value="F:alpha-1,2-mannosyltransferase activity"/>
    <property type="evidence" value="ECO:0007669"/>
    <property type="project" value="TreeGrafter"/>
</dbReference>
<feature type="transmembrane region" description="Helical" evidence="8">
    <location>
        <begin position="87"/>
        <end position="104"/>
    </location>
</feature>
<dbReference type="VEuPathDB" id="AmoebaDB:NAEGRDRAFT_70642"/>
<dbReference type="STRING" id="5762.D2VNW5"/>
<reference evidence="9 10" key="1">
    <citation type="journal article" date="2010" name="Cell">
        <title>The genome of Naegleria gruberi illuminates early eukaryotic versatility.</title>
        <authorList>
            <person name="Fritz-Laylin L.K."/>
            <person name="Prochnik S.E."/>
            <person name="Ginger M.L."/>
            <person name="Dacks J.B."/>
            <person name="Carpenter M.L."/>
            <person name="Field M.C."/>
            <person name="Kuo A."/>
            <person name="Paredez A."/>
            <person name="Chapman J."/>
            <person name="Pham J."/>
            <person name="Shu S."/>
            <person name="Neupane R."/>
            <person name="Cipriano M."/>
            <person name="Mancuso J."/>
            <person name="Tu H."/>
            <person name="Salamov A."/>
            <person name="Lindquist E."/>
            <person name="Shapiro H."/>
            <person name="Lucas S."/>
            <person name="Grigoriev I.V."/>
            <person name="Cande W.Z."/>
            <person name="Fulton C."/>
            <person name="Rokhsar D.S."/>
            <person name="Dawson S.C."/>
        </authorList>
    </citation>
    <scope>NUCLEOTIDE SEQUENCE [LARGE SCALE GENOMIC DNA]</scope>
    <source>
        <strain evidence="9 10">NEG-M</strain>
    </source>
</reference>
<feature type="transmembrane region" description="Helical" evidence="8">
    <location>
        <begin position="30"/>
        <end position="51"/>
    </location>
</feature>
<comment type="similarity">
    <text evidence="8">Belongs to the glycosyltransferase 22 family.</text>
</comment>
<keyword evidence="2 8" id="KW-0328">Glycosyltransferase</keyword>
<dbReference type="eggNOG" id="KOG1771">
    <property type="taxonomic scope" value="Eukaryota"/>
</dbReference>
<evidence type="ECO:0000256" key="5">
    <source>
        <dbReference type="ARBA" id="ARBA00022824"/>
    </source>
</evidence>